<evidence type="ECO:0000313" key="11">
    <source>
        <dbReference type="Proteomes" id="UP000663854"/>
    </source>
</evidence>
<dbReference type="Proteomes" id="UP000663870">
    <property type="component" value="Unassembled WGS sequence"/>
</dbReference>
<dbReference type="AlphaFoldDB" id="A0A813Q122"/>
<evidence type="ECO:0008006" key="13">
    <source>
        <dbReference type="Google" id="ProtNLM"/>
    </source>
</evidence>
<sequence>MQTEMNSMSKAISGENHDSYVLPIESGKAIALTMNFPQHHSSMSKMTATENNQIQNQFSNVHSHCNHITTDPHGCLDCISTMFGPNYAPFAAFMREFSEFSQTQKTIAMKQNDLIENLLSYHQQQSLERPTLNEQEFQHVFTYGTWSNGKRLFSSNAQLFMSNRWCLVLTFICTTFFLLVLGITLIILSIYLATFRDVTDPVLAFIRAYSRIYEDEFQYFKIILGLIAVGVLYIIAVIAYFSSLIGHSAIVNMIALIFNLLGLFCSVILMCIVLFMGDRMKPNFSIVLELNVENFESDTSTNSLSYSWTLMHRKYHCCVDGVLQTGLTVAQKSLIFASLYPGWSIPESCCFSDETICVHTPTVNNSFINSSCIEPASKHFNQLLSTFNFILLPIIFIAMISNICGIIYAMNLKTAIHRMNLNNNELAKSLFALKSRQLAGIHSDMKKNPIEEFQQRKNDQNKNKKQHLHIPGYFPITPTILQVRQPEQNTYLHYGL</sequence>
<evidence type="ECO:0000313" key="7">
    <source>
        <dbReference type="EMBL" id="CAF0775852.1"/>
    </source>
</evidence>
<evidence type="ECO:0000256" key="2">
    <source>
        <dbReference type="ARBA" id="ARBA00022692"/>
    </source>
</evidence>
<dbReference type="EMBL" id="CAJNOL010000039">
    <property type="protein sequence ID" value="CAF0775852.1"/>
    <property type="molecule type" value="Genomic_DNA"/>
</dbReference>
<evidence type="ECO:0000313" key="8">
    <source>
        <dbReference type="EMBL" id="CAF0778193.1"/>
    </source>
</evidence>
<evidence type="ECO:0000313" key="9">
    <source>
        <dbReference type="EMBL" id="CAF3634040.1"/>
    </source>
</evidence>
<proteinExistence type="predicted"/>
<keyword evidence="3 5" id="KW-1133">Transmembrane helix</keyword>
<evidence type="ECO:0000313" key="12">
    <source>
        <dbReference type="Proteomes" id="UP000663870"/>
    </source>
</evidence>
<keyword evidence="2 5" id="KW-0812">Transmembrane</keyword>
<dbReference type="Proteomes" id="UP000663823">
    <property type="component" value="Unassembled WGS sequence"/>
</dbReference>
<dbReference type="InterPro" id="IPR018499">
    <property type="entry name" value="Tetraspanin/Peripherin"/>
</dbReference>
<feature type="transmembrane region" description="Helical" evidence="5">
    <location>
        <begin position="219"/>
        <end position="241"/>
    </location>
</feature>
<comment type="subcellular location">
    <subcellularLocation>
        <location evidence="1">Membrane</location>
        <topology evidence="1">Multi-pass membrane protein</topology>
    </subcellularLocation>
</comment>
<organism evidence="6 11">
    <name type="scientific">Rotaria sordida</name>
    <dbReference type="NCBI Taxonomy" id="392033"/>
    <lineage>
        <taxon>Eukaryota</taxon>
        <taxon>Metazoa</taxon>
        <taxon>Spiralia</taxon>
        <taxon>Gnathifera</taxon>
        <taxon>Rotifera</taxon>
        <taxon>Eurotatoria</taxon>
        <taxon>Bdelloidea</taxon>
        <taxon>Philodinida</taxon>
        <taxon>Philodinidae</taxon>
        <taxon>Rotaria</taxon>
    </lineage>
</organism>
<dbReference type="EMBL" id="CAJOBE010001227">
    <property type="protein sequence ID" value="CAF3725546.1"/>
    <property type="molecule type" value="Genomic_DNA"/>
</dbReference>
<accession>A0A813Q122</accession>
<comment type="caution">
    <text evidence="6">The sequence shown here is derived from an EMBL/GenBank/DDBJ whole genome shotgun (WGS) entry which is preliminary data.</text>
</comment>
<feature type="transmembrane region" description="Helical" evidence="5">
    <location>
        <begin position="253"/>
        <end position="276"/>
    </location>
</feature>
<feature type="transmembrane region" description="Helical" evidence="5">
    <location>
        <begin position="165"/>
        <end position="193"/>
    </location>
</feature>
<evidence type="ECO:0000313" key="6">
    <source>
        <dbReference type="EMBL" id="CAF0760296.1"/>
    </source>
</evidence>
<name>A0A813Q122_9BILA</name>
<evidence type="ECO:0000256" key="3">
    <source>
        <dbReference type="ARBA" id="ARBA00022989"/>
    </source>
</evidence>
<gene>
    <name evidence="10" type="ORF">FNK824_LOCUS10753</name>
    <name evidence="7" type="ORF">JXQ802_LOCUS2959</name>
    <name evidence="8" type="ORF">JXQ802_LOCUS3077</name>
    <name evidence="9" type="ORF">OTI717_LOCUS8457</name>
    <name evidence="6" type="ORF">PYM288_LOCUS2562</name>
</gene>
<evidence type="ECO:0000256" key="1">
    <source>
        <dbReference type="ARBA" id="ARBA00004141"/>
    </source>
</evidence>
<protein>
    <recommendedName>
        <fullName evidence="13">Tetraspanin</fullName>
    </recommendedName>
</protein>
<dbReference type="Pfam" id="PF00335">
    <property type="entry name" value="Tetraspanin"/>
    <property type="match status" value="1"/>
</dbReference>
<dbReference type="Proteomes" id="UP000663874">
    <property type="component" value="Unassembled WGS sequence"/>
</dbReference>
<keyword evidence="4 5" id="KW-0472">Membrane</keyword>
<evidence type="ECO:0000256" key="5">
    <source>
        <dbReference type="SAM" id="Phobius"/>
    </source>
</evidence>
<dbReference type="GO" id="GO:0016020">
    <property type="term" value="C:membrane"/>
    <property type="evidence" value="ECO:0007669"/>
    <property type="project" value="UniProtKB-SubCell"/>
</dbReference>
<evidence type="ECO:0000256" key="4">
    <source>
        <dbReference type="ARBA" id="ARBA00023136"/>
    </source>
</evidence>
<dbReference type="Proteomes" id="UP000663854">
    <property type="component" value="Unassembled WGS sequence"/>
</dbReference>
<reference evidence="6" key="1">
    <citation type="submission" date="2021-02" db="EMBL/GenBank/DDBJ databases">
        <authorList>
            <person name="Nowell W R."/>
        </authorList>
    </citation>
    <scope>NUCLEOTIDE SEQUENCE</scope>
</reference>
<dbReference type="EMBL" id="CAJNOH010000017">
    <property type="protein sequence ID" value="CAF0760296.1"/>
    <property type="molecule type" value="Genomic_DNA"/>
</dbReference>
<keyword evidence="12" id="KW-1185">Reference proteome</keyword>
<dbReference type="EMBL" id="CAJNOL010000041">
    <property type="protein sequence ID" value="CAF0778193.1"/>
    <property type="molecule type" value="Genomic_DNA"/>
</dbReference>
<dbReference type="EMBL" id="CAJOAX010000677">
    <property type="protein sequence ID" value="CAF3634040.1"/>
    <property type="molecule type" value="Genomic_DNA"/>
</dbReference>
<evidence type="ECO:0000313" key="10">
    <source>
        <dbReference type="EMBL" id="CAF3725546.1"/>
    </source>
</evidence>
<feature type="transmembrane region" description="Helical" evidence="5">
    <location>
        <begin position="389"/>
        <end position="410"/>
    </location>
</feature>